<evidence type="ECO:0000313" key="2">
    <source>
        <dbReference type="EMBL" id="AUX26288.1"/>
    </source>
</evidence>
<dbReference type="EMBL" id="CP012670">
    <property type="protein sequence ID" value="AUX26288.1"/>
    <property type="molecule type" value="Genomic_DNA"/>
</dbReference>
<name>A0A4P2QAI8_SORCE</name>
<dbReference type="OrthoDB" id="5509629at2"/>
<evidence type="ECO:0000256" key="1">
    <source>
        <dbReference type="SAM" id="MobiDB-lite"/>
    </source>
</evidence>
<dbReference type="RefSeq" id="WP_129353803.1">
    <property type="nucleotide sequence ID" value="NZ_CP012670.1"/>
</dbReference>
<reference evidence="2 3" key="1">
    <citation type="submission" date="2015-09" db="EMBL/GenBank/DDBJ databases">
        <title>Sorangium comparison.</title>
        <authorList>
            <person name="Zaburannyi N."/>
            <person name="Bunk B."/>
            <person name="Overmann J."/>
            <person name="Mueller R."/>
        </authorList>
    </citation>
    <scope>NUCLEOTIDE SEQUENCE [LARGE SCALE GENOMIC DNA]</scope>
    <source>
        <strain evidence="2 3">So ceGT47</strain>
    </source>
</reference>
<gene>
    <name evidence="2" type="ORF">SOCEGT47_068490</name>
</gene>
<organism evidence="2 3">
    <name type="scientific">Sorangium cellulosum</name>
    <name type="common">Polyangium cellulosum</name>
    <dbReference type="NCBI Taxonomy" id="56"/>
    <lineage>
        <taxon>Bacteria</taxon>
        <taxon>Pseudomonadati</taxon>
        <taxon>Myxococcota</taxon>
        <taxon>Polyangia</taxon>
        <taxon>Polyangiales</taxon>
        <taxon>Polyangiaceae</taxon>
        <taxon>Sorangium</taxon>
    </lineage>
</organism>
<feature type="region of interest" description="Disordered" evidence="1">
    <location>
        <begin position="96"/>
        <end position="122"/>
    </location>
</feature>
<evidence type="ECO:0000313" key="3">
    <source>
        <dbReference type="Proteomes" id="UP000295781"/>
    </source>
</evidence>
<dbReference type="AlphaFoldDB" id="A0A4P2QAI8"/>
<accession>A0A4P2QAI8</accession>
<sequence length="218" mass="22188">MGSFHHSRGIDLDILATLGRECARALARAAGVLGAALCAGCAADPEAPPPEISVGTVDGTDAVLALVRGEGAVTLYVCGGASSYATMTRWFEGPEDPSGGLSLASGGWTATADPGGESGRLRTPEGADLAFRVRPAALDGIEGLYVAVDGGCRTGAVVFTPDDAEAPTLQGTWCGAGDLYAQVTPIRPLSALDRRGIEVQVELGDARKTLLVTPLARP</sequence>
<proteinExistence type="predicted"/>
<protein>
    <submittedName>
        <fullName evidence="2">Uncharacterized protein</fullName>
    </submittedName>
</protein>
<dbReference type="Proteomes" id="UP000295781">
    <property type="component" value="Chromosome"/>
</dbReference>